<keyword evidence="1" id="KW-0472">Membrane</keyword>
<reference evidence="2 3" key="1">
    <citation type="submission" date="2024-03" db="EMBL/GenBank/DDBJ databases">
        <title>Draft genome sequence of Klenkia terrae.</title>
        <authorList>
            <person name="Duangmal K."/>
            <person name="Chantavorakit T."/>
        </authorList>
    </citation>
    <scope>NUCLEOTIDE SEQUENCE [LARGE SCALE GENOMIC DNA]</scope>
    <source>
        <strain evidence="2 3">JCM 17786</strain>
    </source>
</reference>
<organism evidence="2 3">
    <name type="scientific">Klenkia terrae</name>
    <dbReference type="NCBI Taxonomy" id="1052259"/>
    <lineage>
        <taxon>Bacteria</taxon>
        <taxon>Bacillati</taxon>
        <taxon>Actinomycetota</taxon>
        <taxon>Actinomycetes</taxon>
        <taxon>Geodermatophilales</taxon>
        <taxon>Geodermatophilaceae</taxon>
        <taxon>Klenkia</taxon>
    </lineage>
</organism>
<dbReference type="RefSeq" id="WP_225233301.1">
    <property type="nucleotide sequence ID" value="NZ_JBAPLV010000020.1"/>
</dbReference>
<feature type="transmembrane region" description="Helical" evidence="1">
    <location>
        <begin position="220"/>
        <end position="241"/>
    </location>
</feature>
<evidence type="ECO:0008006" key="4">
    <source>
        <dbReference type="Google" id="ProtNLM"/>
    </source>
</evidence>
<feature type="transmembrane region" description="Helical" evidence="1">
    <location>
        <begin position="86"/>
        <end position="105"/>
    </location>
</feature>
<dbReference type="Proteomes" id="UP001373496">
    <property type="component" value="Unassembled WGS sequence"/>
</dbReference>
<feature type="transmembrane region" description="Helical" evidence="1">
    <location>
        <begin position="196"/>
        <end position="214"/>
    </location>
</feature>
<feature type="transmembrane region" description="Helical" evidence="1">
    <location>
        <begin position="274"/>
        <end position="298"/>
    </location>
</feature>
<feature type="transmembrane region" description="Helical" evidence="1">
    <location>
        <begin position="166"/>
        <end position="184"/>
    </location>
</feature>
<protein>
    <recommendedName>
        <fullName evidence="4">Integral membrane protein</fullName>
    </recommendedName>
</protein>
<evidence type="ECO:0000313" key="3">
    <source>
        <dbReference type="Proteomes" id="UP001373496"/>
    </source>
</evidence>
<sequence length="309" mass="31410">MSAVPTLEDRYRRLLRALPEPARSRWADEMTDTYLTATCAHDPEFAEFGSPDLADRLDVWGLALRLRLGGPGSSARASLTGATVRWVALLGTLAAAAPAALAQLARTLDPGPPWVTGWHVPFNTLAAVLAVAVFGCLVHGSVVARATAGALLALHLFAAITTSAPIGSTVAFLLPAAVPLLAALAVDPVRVDRPGWWWAGALGALLLVGGLPYLSLLAPVWLTSDAVAAVGLTVVGAVAVVRTAAPAAGAVAVLGLLTLPVLLLPLVVGGGPAGYVAVQAGAVALLAATTVVCAVTAVRAVRRLPSPRT</sequence>
<feature type="transmembrane region" description="Helical" evidence="1">
    <location>
        <begin position="117"/>
        <end position="137"/>
    </location>
</feature>
<evidence type="ECO:0000256" key="1">
    <source>
        <dbReference type="SAM" id="Phobius"/>
    </source>
</evidence>
<keyword evidence="1" id="KW-0812">Transmembrane</keyword>
<keyword evidence="1" id="KW-1133">Transmembrane helix</keyword>
<evidence type="ECO:0000313" key="2">
    <source>
        <dbReference type="EMBL" id="MEI4280211.1"/>
    </source>
</evidence>
<dbReference type="EMBL" id="JBAPLV010000020">
    <property type="protein sequence ID" value="MEI4280211.1"/>
    <property type="molecule type" value="Genomic_DNA"/>
</dbReference>
<comment type="caution">
    <text evidence="2">The sequence shown here is derived from an EMBL/GenBank/DDBJ whole genome shotgun (WGS) entry which is preliminary data.</text>
</comment>
<feature type="transmembrane region" description="Helical" evidence="1">
    <location>
        <begin position="248"/>
        <end position="268"/>
    </location>
</feature>
<feature type="transmembrane region" description="Helical" evidence="1">
    <location>
        <begin position="142"/>
        <end position="160"/>
    </location>
</feature>
<gene>
    <name evidence="2" type="ORF">UXQ13_17195</name>
</gene>
<proteinExistence type="predicted"/>
<name>A0ABU8E993_9ACTN</name>
<keyword evidence="3" id="KW-1185">Reference proteome</keyword>
<accession>A0ABU8E993</accession>